<keyword evidence="4" id="KW-1185">Reference proteome</keyword>
<protein>
    <submittedName>
        <fullName evidence="3">Coenzyme F420 hydrogenase/dehydrogenase, beta subunit C-terminal domain</fullName>
    </submittedName>
</protein>
<accession>A0ABY5K6Y1</accession>
<feature type="domain" description="Coenzyme F420 hydrogenase/dehydrogenase beta subunit C-terminal" evidence="2">
    <location>
        <begin position="175"/>
        <end position="334"/>
    </location>
</feature>
<dbReference type="InterPro" id="IPR007516">
    <property type="entry name" value="Co_F420_Hydgase/DH_bsu_N"/>
</dbReference>
<reference evidence="3 4" key="1">
    <citation type="submission" date="2022-07" db="EMBL/GenBank/DDBJ databases">
        <title>Novel species in genus cellulomonas.</title>
        <authorList>
            <person name="Ye L."/>
        </authorList>
    </citation>
    <scope>NUCLEOTIDE SEQUENCE [LARGE SCALE GENOMIC DNA]</scope>
    <source>
        <strain evidence="4">zg-Y908</strain>
    </source>
</reference>
<dbReference type="RefSeq" id="WP_227564131.1">
    <property type="nucleotide sequence ID" value="NZ_CP101989.1"/>
</dbReference>
<dbReference type="PANTHER" id="PTHR31332">
    <property type="entry name" value="7-HYDROXYMETHYL CHLOROPHYLL A REDUCTASE, CHLOROPLASTIC"/>
    <property type="match status" value="1"/>
</dbReference>
<organism evidence="3 4">
    <name type="scientific">Cellulomonas wangsupingiae</name>
    <dbReference type="NCBI Taxonomy" id="2968085"/>
    <lineage>
        <taxon>Bacteria</taxon>
        <taxon>Bacillati</taxon>
        <taxon>Actinomycetota</taxon>
        <taxon>Actinomycetes</taxon>
        <taxon>Micrococcales</taxon>
        <taxon>Cellulomonadaceae</taxon>
        <taxon>Cellulomonas</taxon>
    </lineage>
</organism>
<evidence type="ECO:0000259" key="2">
    <source>
        <dbReference type="Pfam" id="PF04432"/>
    </source>
</evidence>
<sequence length="403" mass="41673">MTARTVVEAAADVVASGRCTGCGLCTSLEPALTMATSSTGYLRPRASGPGAGDAAALRTFRAACPGVTVTAQRPPGSTYHPLLGPVLGCWEAWATDPETRHRGSSGGVLTALSSWLVTTGEATAAVGAAADARDPRRTVPVRIVSRDEALAAAGSRYGPVGVAGHPEAGAPGTVTTGKPCEVAALRAASGADAPLLLSFFCAGTPSQHATDRLVTELGMPATEEVAELWYRGRGWPGRFTVRGAAGTEVSTTYDESWGRSLGPTVQWRCKICPDGVGESADVAAGDFWRTDERGYPLFEETAGASALLARTPRGLDLVRRAAAAGVIGLREIDPDEVAAVQPLQRTRRSTLAGRLAGARLAGARLPRFRGFGLARLALGGARASVRTARGTFRRVRDGAAARS</sequence>
<evidence type="ECO:0000313" key="4">
    <source>
        <dbReference type="Proteomes" id="UP001317322"/>
    </source>
</evidence>
<dbReference type="PANTHER" id="PTHR31332:SF0">
    <property type="entry name" value="7-HYDROXYMETHYL CHLOROPHYLL A REDUCTASE, CHLOROPLASTIC"/>
    <property type="match status" value="1"/>
</dbReference>
<feature type="domain" description="Coenzyme F420 hydrogenase/dehydrogenase beta subunit N-terminal" evidence="1">
    <location>
        <begin position="90"/>
        <end position="162"/>
    </location>
</feature>
<dbReference type="EMBL" id="CP101989">
    <property type="protein sequence ID" value="UUI66014.1"/>
    <property type="molecule type" value="Genomic_DNA"/>
</dbReference>
<evidence type="ECO:0000259" key="1">
    <source>
        <dbReference type="Pfam" id="PF04422"/>
    </source>
</evidence>
<dbReference type="Pfam" id="PF04432">
    <property type="entry name" value="FrhB_FdhB_C"/>
    <property type="match status" value="1"/>
</dbReference>
<proteinExistence type="predicted"/>
<dbReference type="Pfam" id="PF04422">
    <property type="entry name" value="FrhB_FdhB_N"/>
    <property type="match status" value="1"/>
</dbReference>
<dbReference type="InterPro" id="IPR045220">
    <property type="entry name" value="FRHB/FDHB/HCAR-like"/>
</dbReference>
<evidence type="ECO:0000313" key="3">
    <source>
        <dbReference type="EMBL" id="UUI66014.1"/>
    </source>
</evidence>
<dbReference type="Proteomes" id="UP001317322">
    <property type="component" value="Chromosome"/>
</dbReference>
<dbReference type="InterPro" id="IPR007525">
    <property type="entry name" value="FrhB_FdhB_C"/>
</dbReference>
<name>A0ABY5K6Y1_9CELL</name>
<gene>
    <name evidence="3" type="ORF">NP075_04595</name>
</gene>